<evidence type="ECO:0008006" key="3">
    <source>
        <dbReference type="Google" id="ProtNLM"/>
    </source>
</evidence>
<name>A0A8T3AED4_DENNO</name>
<gene>
    <name evidence="1" type="ORF">KFK09_024548</name>
</gene>
<comment type="caution">
    <text evidence="1">The sequence shown here is derived from an EMBL/GenBank/DDBJ whole genome shotgun (WGS) entry which is preliminary data.</text>
</comment>
<sequence>MAPSIYVLTITKSALDLHAYADLDWAANLVDRKSIFGFCTFLGSNLLSWLVKKQLNIVRSSTEVEYHALAVVASDIMWLHRLLHEFKLSITTPTQVYCDNISAIALANNPFFHARTKHIEFNYHFIRDCIKDQQISIHHISSKDLPADIFTKTLPITRFLQLKHK</sequence>
<evidence type="ECO:0000313" key="2">
    <source>
        <dbReference type="Proteomes" id="UP000829196"/>
    </source>
</evidence>
<dbReference type="OrthoDB" id="776514at2759"/>
<proteinExistence type="predicted"/>
<organism evidence="1 2">
    <name type="scientific">Dendrobium nobile</name>
    <name type="common">Orchid</name>
    <dbReference type="NCBI Taxonomy" id="94219"/>
    <lineage>
        <taxon>Eukaryota</taxon>
        <taxon>Viridiplantae</taxon>
        <taxon>Streptophyta</taxon>
        <taxon>Embryophyta</taxon>
        <taxon>Tracheophyta</taxon>
        <taxon>Spermatophyta</taxon>
        <taxon>Magnoliopsida</taxon>
        <taxon>Liliopsida</taxon>
        <taxon>Asparagales</taxon>
        <taxon>Orchidaceae</taxon>
        <taxon>Epidendroideae</taxon>
        <taxon>Malaxideae</taxon>
        <taxon>Dendrobiinae</taxon>
        <taxon>Dendrobium</taxon>
    </lineage>
</organism>
<dbReference type="Proteomes" id="UP000829196">
    <property type="component" value="Unassembled WGS sequence"/>
</dbReference>
<evidence type="ECO:0000313" key="1">
    <source>
        <dbReference type="EMBL" id="KAI0494414.1"/>
    </source>
</evidence>
<dbReference type="PANTHER" id="PTHR11439">
    <property type="entry name" value="GAG-POL-RELATED RETROTRANSPOSON"/>
    <property type="match status" value="1"/>
</dbReference>
<reference evidence="1" key="1">
    <citation type="journal article" date="2022" name="Front. Genet.">
        <title>Chromosome-Scale Assembly of the Dendrobium nobile Genome Provides Insights Into the Molecular Mechanism of the Biosynthesis of the Medicinal Active Ingredient of Dendrobium.</title>
        <authorList>
            <person name="Xu Q."/>
            <person name="Niu S.-C."/>
            <person name="Li K.-L."/>
            <person name="Zheng P.-J."/>
            <person name="Zhang X.-J."/>
            <person name="Jia Y."/>
            <person name="Liu Y."/>
            <person name="Niu Y.-X."/>
            <person name="Yu L.-H."/>
            <person name="Chen D.-F."/>
            <person name="Zhang G.-Q."/>
        </authorList>
    </citation>
    <scope>NUCLEOTIDE SEQUENCE</scope>
    <source>
        <tissue evidence="1">Leaf</tissue>
    </source>
</reference>
<keyword evidence="2" id="KW-1185">Reference proteome</keyword>
<dbReference type="EMBL" id="JAGYWB010000017">
    <property type="protein sequence ID" value="KAI0494414.1"/>
    <property type="molecule type" value="Genomic_DNA"/>
</dbReference>
<dbReference type="AlphaFoldDB" id="A0A8T3AED4"/>
<protein>
    <recommendedName>
        <fullName evidence="3">Retrovirus-related Pol polyprotein from transposon TNT 1-94</fullName>
    </recommendedName>
</protein>
<accession>A0A8T3AED4</accession>
<dbReference type="PANTHER" id="PTHR11439:SF483">
    <property type="entry name" value="PEPTIDE SYNTHASE GLIP-LIKE, PUTATIVE (AFU_ORTHOLOGUE AFUA_3G12920)-RELATED"/>
    <property type="match status" value="1"/>
</dbReference>
<dbReference type="CDD" id="cd09272">
    <property type="entry name" value="RNase_HI_RT_Ty1"/>
    <property type="match status" value="1"/>
</dbReference>